<dbReference type="CDD" id="cd00038">
    <property type="entry name" value="CAP_ED"/>
    <property type="match status" value="2"/>
</dbReference>
<reference evidence="13 14" key="1">
    <citation type="journal article" date="2023" name="G3 (Bethesda)">
        <title>A chromosome-length genome assembly and annotation of blackberry (Rubus argutus, cv. 'Hillquist').</title>
        <authorList>
            <person name="Bruna T."/>
            <person name="Aryal R."/>
            <person name="Dudchenko O."/>
            <person name="Sargent D.J."/>
            <person name="Mead D."/>
            <person name="Buti M."/>
            <person name="Cavallini A."/>
            <person name="Hytonen T."/>
            <person name="Andres J."/>
            <person name="Pham M."/>
            <person name="Weisz D."/>
            <person name="Mascagni F."/>
            <person name="Usai G."/>
            <person name="Natali L."/>
            <person name="Bassil N."/>
            <person name="Fernandez G.E."/>
            <person name="Lomsadze A."/>
            <person name="Armour M."/>
            <person name="Olukolu B."/>
            <person name="Poorten T."/>
            <person name="Britton C."/>
            <person name="Davik J."/>
            <person name="Ashrafi H."/>
            <person name="Aiden E.L."/>
            <person name="Borodovsky M."/>
            <person name="Worthington M."/>
        </authorList>
    </citation>
    <scope>NUCLEOTIDE SEQUENCE [LARGE SCALE GENOMIC DNA]</scope>
    <source>
        <strain evidence="13">PI 553951</strain>
    </source>
</reference>
<organism evidence="13 14">
    <name type="scientific">Rubus argutus</name>
    <name type="common">Southern blackberry</name>
    <dbReference type="NCBI Taxonomy" id="59490"/>
    <lineage>
        <taxon>Eukaryota</taxon>
        <taxon>Viridiplantae</taxon>
        <taxon>Streptophyta</taxon>
        <taxon>Embryophyta</taxon>
        <taxon>Tracheophyta</taxon>
        <taxon>Spermatophyta</taxon>
        <taxon>Magnoliopsida</taxon>
        <taxon>eudicotyledons</taxon>
        <taxon>Gunneridae</taxon>
        <taxon>Pentapetalae</taxon>
        <taxon>rosids</taxon>
        <taxon>fabids</taxon>
        <taxon>Rosales</taxon>
        <taxon>Rosaceae</taxon>
        <taxon>Rosoideae</taxon>
        <taxon>Rosoideae incertae sedis</taxon>
        <taxon>Rubus</taxon>
    </lineage>
</organism>
<evidence type="ECO:0000256" key="5">
    <source>
        <dbReference type="ARBA" id="ARBA00022989"/>
    </source>
</evidence>
<dbReference type="SUPFAM" id="SSF51206">
    <property type="entry name" value="cAMP-binding domain-like"/>
    <property type="match status" value="4"/>
</dbReference>
<feature type="transmembrane region" description="Helical" evidence="11">
    <location>
        <begin position="341"/>
        <end position="359"/>
    </location>
</feature>
<keyword evidence="3" id="KW-0813">Transport</keyword>
<comment type="similarity">
    <text evidence="2">Belongs to the cyclic nucleotide-gated cation channel (TC 1.A.1.5) family.</text>
</comment>
<comment type="caution">
    <text evidence="13">The sequence shown here is derived from an EMBL/GenBank/DDBJ whole genome shotgun (WGS) entry which is preliminary data.</text>
</comment>
<keyword evidence="9" id="KW-0407">Ion channel</keyword>
<feature type="transmembrane region" description="Helical" evidence="11">
    <location>
        <begin position="88"/>
        <end position="107"/>
    </location>
</feature>
<evidence type="ECO:0000256" key="2">
    <source>
        <dbReference type="ARBA" id="ARBA00010486"/>
    </source>
</evidence>
<keyword evidence="6" id="KW-0406">Ion transport</keyword>
<keyword evidence="5 11" id="KW-1133">Transmembrane helix</keyword>
<dbReference type="InterPro" id="IPR000595">
    <property type="entry name" value="cNMP-bd_dom"/>
</dbReference>
<proteinExistence type="inferred from homology"/>
<dbReference type="PANTHER" id="PTHR45651:SF68">
    <property type="entry name" value="ION TRANSPORT DOMAIN-CONTAINING PROTEIN"/>
    <property type="match status" value="1"/>
</dbReference>
<feature type="transmembrane region" description="Helical" evidence="11">
    <location>
        <begin position="146"/>
        <end position="167"/>
    </location>
</feature>
<evidence type="ECO:0000256" key="11">
    <source>
        <dbReference type="SAM" id="Phobius"/>
    </source>
</evidence>
<dbReference type="GO" id="GO:0016020">
    <property type="term" value="C:membrane"/>
    <property type="evidence" value="ECO:0007669"/>
    <property type="project" value="UniProtKB-SubCell"/>
</dbReference>
<evidence type="ECO:0000256" key="8">
    <source>
        <dbReference type="ARBA" id="ARBA00023286"/>
    </source>
</evidence>
<dbReference type="AlphaFoldDB" id="A0AAW1XWY3"/>
<dbReference type="InterPro" id="IPR014710">
    <property type="entry name" value="RmlC-like_jellyroll"/>
</dbReference>
<evidence type="ECO:0000313" key="14">
    <source>
        <dbReference type="Proteomes" id="UP001457282"/>
    </source>
</evidence>
<dbReference type="InterPro" id="IPR005821">
    <property type="entry name" value="Ion_trans_dom"/>
</dbReference>
<evidence type="ECO:0000256" key="1">
    <source>
        <dbReference type="ARBA" id="ARBA00004141"/>
    </source>
</evidence>
<evidence type="ECO:0000256" key="7">
    <source>
        <dbReference type="ARBA" id="ARBA00023136"/>
    </source>
</evidence>
<dbReference type="InterPro" id="IPR018490">
    <property type="entry name" value="cNMP-bd_dom_sf"/>
</dbReference>
<evidence type="ECO:0000256" key="3">
    <source>
        <dbReference type="ARBA" id="ARBA00022448"/>
    </source>
</evidence>
<evidence type="ECO:0000256" key="4">
    <source>
        <dbReference type="ARBA" id="ARBA00022692"/>
    </source>
</evidence>
<protein>
    <recommendedName>
        <fullName evidence="12">Cyclic nucleotide-binding domain-containing protein</fullName>
    </recommendedName>
</protein>
<accession>A0AAW1XWY3</accession>
<dbReference type="PROSITE" id="PS50042">
    <property type="entry name" value="CNMP_BINDING_3"/>
    <property type="match status" value="3"/>
</dbReference>
<keyword evidence="8" id="KW-1071">Ligand-gated ion channel</keyword>
<dbReference type="Gene3D" id="2.60.120.10">
    <property type="entry name" value="Jelly Rolls"/>
    <property type="match status" value="4"/>
</dbReference>
<dbReference type="PANTHER" id="PTHR45651">
    <property type="entry name" value="CYCLIC NUCLEOTIDE-GATED ION CHANNEL 15-RELATED-RELATED"/>
    <property type="match status" value="1"/>
</dbReference>
<evidence type="ECO:0000256" key="6">
    <source>
        <dbReference type="ARBA" id="ARBA00023065"/>
    </source>
</evidence>
<feature type="compositionally biased region" description="Basic and acidic residues" evidence="10">
    <location>
        <begin position="1"/>
        <end position="19"/>
    </location>
</feature>
<keyword evidence="14" id="KW-1185">Reference proteome</keyword>
<dbReference type="EMBL" id="JBEDUW010000003">
    <property type="protein sequence ID" value="KAK9940751.1"/>
    <property type="molecule type" value="Genomic_DNA"/>
</dbReference>
<name>A0AAW1XWY3_RUBAR</name>
<feature type="transmembrane region" description="Helical" evidence="11">
    <location>
        <begin position="48"/>
        <end position="67"/>
    </location>
</feature>
<evidence type="ECO:0000259" key="12">
    <source>
        <dbReference type="PROSITE" id="PS50042"/>
    </source>
</evidence>
<evidence type="ECO:0000256" key="10">
    <source>
        <dbReference type="SAM" id="MobiDB-lite"/>
    </source>
</evidence>
<dbReference type="Gene3D" id="1.10.287.70">
    <property type="match status" value="1"/>
</dbReference>
<feature type="transmembrane region" description="Helical" evidence="11">
    <location>
        <begin position="218"/>
        <end position="238"/>
    </location>
</feature>
<evidence type="ECO:0000256" key="9">
    <source>
        <dbReference type="ARBA" id="ARBA00023303"/>
    </source>
</evidence>
<evidence type="ECO:0000313" key="13">
    <source>
        <dbReference type="EMBL" id="KAK9940751.1"/>
    </source>
</evidence>
<comment type="subcellular location">
    <subcellularLocation>
        <location evidence="1">Membrane</location>
        <topology evidence="1">Multi-pass membrane protein</topology>
    </subcellularLocation>
</comment>
<dbReference type="Proteomes" id="UP001457282">
    <property type="component" value="Unassembled WGS sequence"/>
</dbReference>
<feature type="domain" description="Cyclic nucleotide-binding" evidence="12">
    <location>
        <begin position="601"/>
        <end position="646"/>
    </location>
</feature>
<dbReference type="SUPFAM" id="SSF81324">
    <property type="entry name" value="Voltage-gated potassium channels"/>
    <property type="match status" value="1"/>
</dbReference>
<gene>
    <name evidence="13" type="ORF">M0R45_017394</name>
</gene>
<sequence length="999" mass="113777">MAKANREVAVDVDSGKERTASNTDSSKRWPTMKEIIDPKGPYFPKWKITFIISCLIAVLLDPLFLYIPMINDDTKCMSLDRNLKIAAPVFRSVTDIFYIVNIIFQVYKSNNCSTLINAFRSGSCSLILSNLRNTLPCIAKQMWKSYILIDVLAVLPLPQVVILIFLSKVRSLKSLNARKILNFLVLVQYVPRVLRIYLLCKEPKISSKEEISTWVKGVLNFFMYILASHVLGACWYFFAVQKITNCWQYACQNGDRCESSAFECQDHHSFRNMKLLNDLCPIDPPNTKLFDFGIYLDVLQSGILGSTDYPKKFSNCFWWGLRNLSSLGSNLQTSTNTWENLFAALISIIGLLLFLYLIGNLQMYMQTDTAILESNRHKRRVKRALEKKLEELDLWLLKNGIPRVRNNEIKERVQQELAERRDVDVDNILSILPEELQNYIESCLPLTRLKKVPMLQNMDEEVLRAISEHLKPIRYENTGYYYHSRDGEPLEKMIFIVEGDLGVERRNITPRDLLYPGDFYGAELLEWVSVSSTSFPATLPLSIDSAYVGLVDSILILTADSLKRVVSNFRSHFSKEITLPSNSQLEVLTSFQLTMLKTVPQFEAMDEEILKAICEHLKPITYTNGEYIIKENEPLQLMFFVLAGYVVTESYPHVVVRIGEFCGQQLLDWPSTNSFPAVLPTAIESARANGDVRVLSLMFDDWSEVLTSFQLTMLKTVPQFQAMDEEMLRAICEHLKPVTYINRVYIKIKDEPLQLMFFVLAGYVVTESYPHVVVRIGEFCGQELLDWPSTASFPSILPIAFESARANGFVRVLALTSDDWVTQFQAMDGEMLRAICEHLKPITYTDGVYIMKEGEPLQLMFFVLAGYVVTESYPHVVVRIGEFCGQELLDWPSTASFPAALPTAVESARANGDVKVLALMAEDWISANYLRNFPGLPPGKFCYPHTFIQLNSKNDNVKVLIGLGLGSVLCRPQNGKKEALTPWFKKEEVARAQSVSEEE</sequence>
<feature type="region of interest" description="Disordered" evidence="10">
    <location>
        <begin position="1"/>
        <end position="26"/>
    </location>
</feature>
<keyword evidence="7 11" id="KW-0472">Membrane</keyword>
<feature type="domain" description="Cyclic nucleotide-binding" evidence="12">
    <location>
        <begin position="823"/>
        <end position="868"/>
    </location>
</feature>
<dbReference type="Pfam" id="PF00520">
    <property type="entry name" value="Ion_trans"/>
    <property type="match status" value="1"/>
</dbReference>
<dbReference type="GO" id="GO:0005216">
    <property type="term" value="F:monoatomic ion channel activity"/>
    <property type="evidence" value="ECO:0007669"/>
    <property type="project" value="InterPro"/>
</dbReference>
<feature type="domain" description="Cyclic nucleotide-binding" evidence="12">
    <location>
        <begin position="454"/>
        <end position="572"/>
    </location>
</feature>
<keyword evidence="4 11" id="KW-0812">Transmembrane</keyword>